<gene>
    <name evidence="1" type="ORF">BIW11_06495</name>
</gene>
<name>A0A1V9XXZ3_9ACAR</name>
<evidence type="ECO:0000313" key="2">
    <source>
        <dbReference type="Proteomes" id="UP000192247"/>
    </source>
</evidence>
<evidence type="ECO:0008006" key="3">
    <source>
        <dbReference type="Google" id="ProtNLM"/>
    </source>
</evidence>
<dbReference type="EMBL" id="MNPL01002402">
    <property type="protein sequence ID" value="OQR78302.1"/>
    <property type="molecule type" value="Genomic_DNA"/>
</dbReference>
<evidence type="ECO:0000313" key="1">
    <source>
        <dbReference type="EMBL" id="OQR78302.1"/>
    </source>
</evidence>
<proteinExistence type="predicted"/>
<dbReference type="AlphaFoldDB" id="A0A1V9XXZ3"/>
<protein>
    <recommendedName>
        <fullName evidence="3">BTB domain-containing protein</fullName>
    </recommendedName>
</protein>
<accession>A0A1V9XXZ3</accession>
<organism evidence="1 2">
    <name type="scientific">Tropilaelaps mercedesae</name>
    <dbReference type="NCBI Taxonomy" id="418985"/>
    <lineage>
        <taxon>Eukaryota</taxon>
        <taxon>Metazoa</taxon>
        <taxon>Ecdysozoa</taxon>
        <taxon>Arthropoda</taxon>
        <taxon>Chelicerata</taxon>
        <taxon>Arachnida</taxon>
        <taxon>Acari</taxon>
        <taxon>Parasitiformes</taxon>
        <taxon>Mesostigmata</taxon>
        <taxon>Gamasina</taxon>
        <taxon>Dermanyssoidea</taxon>
        <taxon>Laelapidae</taxon>
        <taxon>Tropilaelaps</taxon>
    </lineage>
</organism>
<dbReference type="Proteomes" id="UP000192247">
    <property type="component" value="Unassembled WGS sequence"/>
</dbReference>
<comment type="caution">
    <text evidence="1">The sequence shown here is derived from an EMBL/GenBank/DDBJ whole genome shotgun (WGS) entry which is preliminary data.</text>
</comment>
<reference evidence="1 2" key="1">
    <citation type="journal article" date="2017" name="Gigascience">
        <title>Draft genome of the honey bee ectoparasitic mite, Tropilaelaps mercedesae, is shaped by the parasitic life history.</title>
        <authorList>
            <person name="Dong X."/>
            <person name="Armstrong S.D."/>
            <person name="Xia D."/>
            <person name="Makepeace B.L."/>
            <person name="Darby A.C."/>
            <person name="Kadowaki T."/>
        </authorList>
    </citation>
    <scope>NUCLEOTIDE SEQUENCE [LARGE SCALE GENOMIC DNA]</scope>
    <source>
        <strain evidence="1">Wuxi-XJTLU</strain>
    </source>
</reference>
<sequence>MTSDCESTSRTNGAEAANRLLRSATDETYSLQLLSRDQPLVKTVDKDILCAASSYIREVVEAMPYEGTPIFVPVSARILDALIEVVYTTASAGPLEAISVRLSRDDNLSADHVHRVEDLFPSAVVFVSYDDLPEFFLAAELFRLKELTSRLRTFFRNNMQSCFLHDNFLLNWSHEDIVRFLKSIFTPIGGPRDQSNFLQNIRDWATNNLVDLTVETEIADHIKAINPKSECVRRPFSCALLITNYECYQFRGKSLVNYSAGLKLREIFGSNLDIDPYTSPIVIRGYNMFVITGRHLLVFHVTRGTLVQSYENVFRNQLCRKTLILWEDRVYCSDDFTIYEVTMDGVQALYTARRGPIGRFAVIEHNEDRLDLCFSSRDELYRTICDRGGSVLDEGCILCECIPIGAEDGYAFFWQVDQMMLVVKKAGTPILLYRFKDLADDYVHCGPEVYIKFLRHIDIVDTTNGLVRTVSPVPTFGRLIACTV</sequence>
<keyword evidence="2" id="KW-1185">Reference proteome</keyword>
<dbReference type="InParanoid" id="A0A1V9XXZ3"/>